<dbReference type="InterPro" id="IPR029475">
    <property type="entry name" value="DUF6807"/>
</dbReference>
<evidence type="ECO:0000259" key="1">
    <source>
        <dbReference type="Pfam" id="PF06439"/>
    </source>
</evidence>
<dbReference type="GO" id="GO:0016787">
    <property type="term" value="F:hydrolase activity"/>
    <property type="evidence" value="ECO:0007669"/>
    <property type="project" value="InterPro"/>
</dbReference>
<organism evidence="2 3">
    <name type="scientific">Aquiflexum balticum DSM 16537</name>
    <dbReference type="NCBI Taxonomy" id="758820"/>
    <lineage>
        <taxon>Bacteria</taxon>
        <taxon>Pseudomonadati</taxon>
        <taxon>Bacteroidota</taxon>
        <taxon>Cytophagia</taxon>
        <taxon>Cytophagales</taxon>
        <taxon>Cyclobacteriaceae</taxon>
        <taxon>Aquiflexum</taxon>
    </lineage>
</organism>
<name>A0A1W2H708_9BACT</name>
<evidence type="ECO:0000313" key="2">
    <source>
        <dbReference type="EMBL" id="SMD44418.1"/>
    </source>
</evidence>
<dbReference type="EMBL" id="LT838813">
    <property type="protein sequence ID" value="SMD44418.1"/>
    <property type="molecule type" value="Genomic_DNA"/>
</dbReference>
<sequence length="543" mass="62472">MALLIKTGNPFKKSFKMKHYKTFSISWLLAFFLSLSPPSWSQEGYWQSLFNGKDLSGWQELNGKHIWEVREGMIVGSTVPGEPNGFLCTLQQYGDFVLELEVSIDTLMNNSGIQFRSLSYDDFKNGRVHGYQMEVDPKPQQWSGAIYEEGADRGWIYPPDKMSQAAKEAFKRDDKNGYQWNSYRIEAVGPMMRTWINGVPAAHLIDDRYPKGFIGLQLHANNENDPQGSFSIRFRNVRIQTGDLNLTPLDDTHVVNLLSENPNSKQQLVAKPLQIKQDQTVGSISVFHGQSNTPILTQIAKQNERPYIHPLIAPDGNGVMTEYRPAHHLHQTGIYWGLKKVNGRDYFMNWKNDYWRGVSATVFEDEGTQVKWQTEYNMLDENGKTIMVETQDWSMQHFGEHYVLELQWTGEAKSDVVMEKFYVGGLFVRMPWVKETVGEIVSASGLRNLELEGQRSIWSDIGIKLDGRDDFAHIAIFDHPENKAFPTPWRVDNELGMGPSRQILGDWKIAEGEKEVIWYRLLVYTGELDKILLMDIWKDFIQP</sequence>
<accession>A0A1W2H708</accession>
<dbReference type="InterPro" id="IPR010496">
    <property type="entry name" value="AL/BT2_dom"/>
</dbReference>
<feature type="domain" description="3-keto-alpha-glucoside-1,2-lyase/3-keto-2-hydroxy-glucal hydratase" evidence="1">
    <location>
        <begin position="46"/>
        <end position="240"/>
    </location>
</feature>
<proteinExistence type="predicted"/>
<evidence type="ECO:0000313" key="3">
    <source>
        <dbReference type="Proteomes" id="UP000192333"/>
    </source>
</evidence>
<dbReference type="Pfam" id="PF06439">
    <property type="entry name" value="3keto-disac_hyd"/>
    <property type="match status" value="1"/>
</dbReference>
<gene>
    <name evidence="2" type="ORF">SAMN00777080_3039</name>
</gene>
<dbReference type="AlphaFoldDB" id="A0A1W2H708"/>
<reference evidence="3" key="1">
    <citation type="submission" date="2017-04" db="EMBL/GenBank/DDBJ databases">
        <authorList>
            <person name="Varghese N."/>
            <person name="Submissions S."/>
        </authorList>
    </citation>
    <scope>NUCLEOTIDE SEQUENCE [LARGE SCALE GENOMIC DNA]</scope>
    <source>
        <strain evidence="3">DSM 16537</strain>
    </source>
</reference>
<dbReference type="Gene3D" id="2.60.120.560">
    <property type="entry name" value="Exo-inulinase, domain 1"/>
    <property type="match status" value="1"/>
</dbReference>
<dbReference type="Proteomes" id="UP000192333">
    <property type="component" value="Chromosome I"/>
</dbReference>
<dbReference type="Pfam" id="PF14100">
    <property type="entry name" value="DUF6807"/>
    <property type="match status" value="1"/>
</dbReference>
<protein>
    <recommendedName>
        <fullName evidence="1">3-keto-alpha-glucoside-1,2-lyase/3-keto-2-hydroxy-glucal hydratase domain-containing protein</fullName>
    </recommendedName>
</protein>
<dbReference type="STRING" id="758820.SAMN00777080_3039"/>
<dbReference type="OrthoDB" id="9808161at2"/>
<keyword evidence="3" id="KW-1185">Reference proteome</keyword>